<name>A0A8R1I9S8_CAEJA</name>
<feature type="compositionally biased region" description="Basic and acidic residues" evidence="3">
    <location>
        <begin position="584"/>
        <end position="599"/>
    </location>
</feature>
<feature type="compositionally biased region" description="Low complexity" evidence="3">
    <location>
        <begin position="168"/>
        <end position="191"/>
    </location>
</feature>
<feature type="compositionally biased region" description="Low complexity" evidence="3">
    <location>
        <begin position="499"/>
        <end position="514"/>
    </location>
</feature>
<feature type="compositionally biased region" description="Low complexity" evidence="3">
    <location>
        <begin position="106"/>
        <end position="116"/>
    </location>
</feature>
<proteinExistence type="predicted"/>
<evidence type="ECO:0000256" key="3">
    <source>
        <dbReference type="SAM" id="MobiDB-lite"/>
    </source>
</evidence>
<sequence length="1029" mass="111246">MDTDQLPDSTTGDDYGDNPEVATASRNVANRGAQPRGRRPGVVTTGWANATEQDLTMDRRVDRQDRRDRADQLRVERSRRQRRDLESDNSDGEETDEVDEDDDDSSGSSSDGSSESSTEKSSDSSGSEDEPQPKKPARGSNTPRGPKKQSPPGKNGSNGKSGSGGSGKAKANAKANGNSNGNTNGTASESSAKTNTIVDAAPPKRGRGRPRNPQNQDRPKARPGVKGTPGRPRNSTKAKAATNNAQPVVSTPLSSDKPSSSKASSRKPSTAETAQPQPQPRAAQDSKRKSSSCSKTPAAPPKEDTATTTESDSSPDKPSASTSTSEPVQNAKQKSSHFVKTIPTDESSSSRVPTVTMVSPTKSLVPLPGSSSAGTSSTATKAVSTSAVKLKGAPATLLIPAEKTGKTVPKIVTSSNSSLQNGCTVSKATMKTNPRPPGPPWPPREAEKPVASSKSDTNRGSSVGEHINPANRLSQKERERNLASNGHSSSTQTSGNDHQPPQAQGQQASAAKLAFSSNGTYPKLSPHVTVPSPQTAEPSKNIPSAKSQSPVDQSTASAASSPSATATAASTPGTSGAAKPTMSLKERYAMMKNKQKERLQQNGTTPEAAPVVEPAKSVSRSSFFGVEMSASYEGHSLTKARAPTAYDLWRGKQEGDIDSEYNAGASTSKAAEKRSADGEEDDASASKKAKHEEEKAKDPPPRPPTELTSIVKIIGYEDEFQYEDDVAAVPWPPKEVRFPNLGRLLDVLDEKYKEDELHYQEATRLCNSIKKRREEMDAMARKYYEEHGKPLSLYWESPDEPARIAAKVRADIFGFQIPQFVLDDDARRKREALETPAERKERLAKEYEDFMLDPFSMSTGVNAAEEAKKLTEKRAEEDSKEEKRRQEIARFREKREQRAAEKARREAEQKQQQQSASSKLAAFHPSTSSRHHSPPPPPPPYPNPNATKNPTRKEEKREEPKSRYTSAYASTFYGSTPYGSTSYSSAAATSNYKQPVSSNSQYYKDPKEYKYSNSAAHNYSSSSNYKYRK</sequence>
<feature type="compositionally biased region" description="Low complexity" evidence="3">
    <location>
        <begin position="1011"/>
        <end position="1029"/>
    </location>
</feature>
<feature type="compositionally biased region" description="Pro residues" evidence="3">
    <location>
        <begin position="434"/>
        <end position="443"/>
    </location>
</feature>
<feature type="region of interest" description="Disordered" evidence="3">
    <location>
        <begin position="857"/>
        <end position="1029"/>
    </location>
</feature>
<feature type="region of interest" description="Disordered" evidence="3">
    <location>
        <begin position="404"/>
        <end position="618"/>
    </location>
</feature>
<keyword evidence="2" id="KW-0539">Nucleus</keyword>
<feature type="compositionally biased region" description="Low complexity" evidence="3">
    <location>
        <begin position="910"/>
        <end position="928"/>
    </location>
</feature>
<feature type="compositionally biased region" description="Polar residues" evidence="3">
    <location>
        <begin position="319"/>
        <end position="362"/>
    </location>
</feature>
<feature type="region of interest" description="Disordered" evidence="3">
    <location>
        <begin position="1"/>
        <end position="386"/>
    </location>
</feature>
<evidence type="ECO:0000313" key="4">
    <source>
        <dbReference type="EnsemblMetazoa" id="CJA19351.1"/>
    </source>
</evidence>
<organism evidence="4 5">
    <name type="scientific">Caenorhabditis japonica</name>
    <dbReference type="NCBI Taxonomy" id="281687"/>
    <lineage>
        <taxon>Eukaryota</taxon>
        <taxon>Metazoa</taxon>
        <taxon>Ecdysozoa</taxon>
        <taxon>Nematoda</taxon>
        <taxon>Chromadorea</taxon>
        <taxon>Rhabditida</taxon>
        <taxon>Rhabditina</taxon>
        <taxon>Rhabditomorpha</taxon>
        <taxon>Rhabditoidea</taxon>
        <taxon>Rhabditidae</taxon>
        <taxon>Peloderinae</taxon>
        <taxon>Caenorhabditis</taxon>
    </lineage>
</organism>
<feature type="compositionally biased region" description="Polar residues" evidence="3">
    <location>
        <begin position="452"/>
        <end position="461"/>
    </location>
</feature>
<feature type="compositionally biased region" description="Acidic residues" evidence="3">
    <location>
        <begin position="87"/>
        <end position="105"/>
    </location>
</feature>
<feature type="compositionally biased region" description="Low complexity" evidence="3">
    <location>
        <begin position="970"/>
        <end position="990"/>
    </location>
</feature>
<dbReference type="Proteomes" id="UP000005237">
    <property type="component" value="Unassembled WGS sequence"/>
</dbReference>
<dbReference type="GO" id="GO:0006355">
    <property type="term" value="P:regulation of DNA-templated transcription"/>
    <property type="evidence" value="ECO:0007669"/>
    <property type="project" value="InterPro"/>
</dbReference>
<protein>
    <submittedName>
        <fullName evidence="4">Uncharacterized protein</fullName>
    </submittedName>
</protein>
<dbReference type="PROSITE" id="PS00354">
    <property type="entry name" value="HMGI_Y"/>
    <property type="match status" value="1"/>
</dbReference>
<dbReference type="EnsemblMetazoa" id="CJA19351.1">
    <property type="protein sequence ID" value="CJA19351.1"/>
    <property type="gene ID" value="WBGene00138555"/>
</dbReference>
<dbReference type="AlphaFoldDB" id="A0A8R1I9S8"/>
<feature type="compositionally biased region" description="Low complexity" evidence="3">
    <location>
        <begin position="369"/>
        <end position="386"/>
    </location>
</feature>
<evidence type="ECO:0000313" key="5">
    <source>
        <dbReference type="Proteomes" id="UP000005237"/>
    </source>
</evidence>
<feature type="region of interest" description="Disordered" evidence="3">
    <location>
        <begin position="655"/>
        <end position="708"/>
    </location>
</feature>
<evidence type="ECO:0000256" key="2">
    <source>
        <dbReference type="ARBA" id="ARBA00023242"/>
    </source>
</evidence>
<reference evidence="4" key="2">
    <citation type="submission" date="2022-06" db="UniProtKB">
        <authorList>
            <consortium name="EnsemblMetazoa"/>
        </authorList>
    </citation>
    <scope>IDENTIFICATION</scope>
    <source>
        <strain evidence="4">DF5081</strain>
    </source>
</reference>
<feature type="compositionally biased region" description="Low complexity" evidence="3">
    <location>
        <begin position="554"/>
        <end position="578"/>
    </location>
</feature>
<feature type="compositionally biased region" description="Polar residues" evidence="3">
    <location>
        <begin position="531"/>
        <end position="553"/>
    </location>
</feature>
<feature type="compositionally biased region" description="Polar residues" evidence="3">
    <location>
        <begin position="482"/>
        <end position="497"/>
    </location>
</feature>
<accession>A0A8R1I9S8</accession>
<feature type="compositionally biased region" description="Polar residues" evidence="3">
    <location>
        <begin position="1"/>
        <end position="12"/>
    </location>
</feature>
<reference evidence="5" key="1">
    <citation type="submission" date="2010-08" db="EMBL/GenBank/DDBJ databases">
        <authorList>
            <consortium name="Caenorhabditis japonica Sequencing Consortium"/>
            <person name="Wilson R.K."/>
        </authorList>
    </citation>
    <scope>NUCLEOTIDE SEQUENCE [LARGE SCALE GENOMIC DNA]</scope>
    <source>
        <strain evidence="5">DF5081</strain>
    </source>
</reference>
<dbReference type="InterPro" id="IPR000637">
    <property type="entry name" value="HMGI/Y_DNA-bd_CS"/>
</dbReference>
<evidence type="ECO:0000256" key="1">
    <source>
        <dbReference type="ARBA" id="ARBA00004123"/>
    </source>
</evidence>
<feature type="compositionally biased region" description="Basic and acidic residues" evidence="3">
    <location>
        <begin position="56"/>
        <end position="86"/>
    </location>
</feature>
<keyword evidence="5" id="KW-1185">Reference proteome</keyword>
<feature type="compositionally biased region" description="Basic and acidic residues" evidence="3">
    <location>
        <begin position="951"/>
        <end position="962"/>
    </location>
</feature>
<feature type="compositionally biased region" description="Basic and acidic residues" evidence="3">
    <location>
        <begin position="690"/>
        <end position="700"/>
    </location>
</feature>
<dbReference type="GO" id="GO:0005634">
    <property type="term" value="C:nucleus"/>
    <property type="evidence" value="ECO:0007669"/>
    <property type="project" value="UniProtKB-SubCell"/>
</dbReference>
<feature type="compositionally biased region" description="Polar residues" evidence="3">
    <location>
        <begin position="412"/>
        <end position="432"/>
    </location>
</feature>
<comment type="subcellular location">
    <subcellularLocation>
        <location evidence="1">Nucleus</location>
    </subcellularLocation>
</comment>
<feature type="compositionally biased region" description="Low complexity" evidence="3">
    <location>
        <begin position="237"/>
        <end position="283"/>
    </location>
</feature>
<feature type="compositionally biased region" description="Pro residues" evidence="3">
    <location>
        <begin position="934"/>
        <end position="943"/>
    </location>
</feature>
<feature type="compositionally biased region" description="Polar residues" evidence="3">
    <location>
        <begin position="991"/>
        <end position="1002"/>
    </location>
</feature>
<feature type="compositionally biased region" description="Basic and acidic residues" evidence="3">
    <location>
        <begin position="865"/>
        <end position="909"/>
    </location>
</feature>